<dbReference type="STRING" id="1796616.A4V09_19750"/>
<gene>
    <name evidence="1" type="ORF">A4V09_19750</name>
</gene>
<reference evidence="1" key="1">
    <citation type="submission" date="2017-04" db="EMBL/GenBank/DDBJ databases">
        <title>Complete Genome Sequences of Twelve Strains of a Stable Defined Moderately Diverse Mouse Microbiota 2 (sDMDMm2).</title>
        <authorList>
            <person name="Uchimura Y."/>
            <person name="Wyss M."/>
            <person name="Brugiroux S."/>
            <person name="Limenitakis J.P."/>
            <person name="Stecher B."/>
            <person name="McCoy K.D."/>
            <person name="Macpherson A.J."/>
        </authorList>
    </citation>
    <scope>NUCLEOTIDE SEQUENCE</scope>
    <source>
        <strain evidence="1">YL58</strain>
    </source>
</reference>
<dbReference type="GO" id="GO:0032259">
    <property type="term" value="P:methylation"/>
    <property type="evidence" value="ECO:0007669"/>
    <property type="project" value="UniProtKB-KW"/>
</dbReference>
<sequence>MKSYQITEWCHESFRIHAKRGGVYIDATMGNGNDTLFLCRMAGETGRVKAFDIQQQAIDATEKLLERNGLRQRAELLLESHTNMGLYERKETVDGIFFNFGYLPGGDHSLATKPENSLRAILEGLELLKKGGAMSLCIYSGGDTGFEERDSILEMLKNLDSRKYVVILSTYYNRENNPPIPVLVLKK</sequence>
<dbReference type="AlphaFoldDB" id="A0A1C7IFH3"/>
<dbReference type="PANTHER" id="PTHR35276">
    <property type="entry name" value="S-ADENOSYL-L-METHIONINE-DEPENDENT METHYLTRANSFERASES SUPERFAMILY PROTEIN"/>
    <property type="match status" value="1"/>
</dbReference>
<evidence type="ECO:0000313" key="1">
    <source>
        <dbReference type="EMBL" id="ANU77778.1"/>
    </source>
</evidence>
<dbReference type="RefSeq" id="WP_065543880.1">
    <property type="nucleotide sequence ID" value="NZ_CP015405.2"/>
</dbReference>
<dbReference type="SUPFAM" id="SSF53335">
    <property type="entry name" value="S-adenosyl-L-methionine-dependent methyltransferases"/>
    <property type="match status" value="1"/>
</dbReference>
<dbReference type="KEGG" id="byl:A4V09_19750"/>
<dbReference type="InterPro" id="IPR010719">
    <property type="entry name" value="MnmM_MeTrfase"/>
</dbReference>
<dbReference type="PANTHER" id="PTHR35276:SF1">
    <property type="entry name" value="TRNA (MNM(5)S(2)U34)-METHYLTRANSFERASE, CHLOROPLASTIC"/>
    <property type="match status" value="1"/>
</dbReference>
<protein>
    <submittedName>
        <fullName evidence="1">16S rRNA (Cytosine(1402)-N(4))-methyltransferase</fullName>
    </submittedName>
</protein>
<dbReference type="Pfam" id="PF06962">
    <property type="entry name" value="rRNA_methylase"/>
    <property type="match status" value="1"/>
</dbReference>
<dbReference type="OrthoDB" id="9792989at2"/>
<dbReference type="GO" id="GO:0008168">
    <property type="term" value="F:methyltransferase activity"/>
    <property type="evidence" value="ECO:0007669"/>
    <property type="project" value="UniProtKB-KW"/>
</dbReference>
<dbReference type="Proteomes" id="UP000092574">
    <property type="component" value="Chromosome"/>
</dbReference>
<accession>A0A1C7IFH3</accession>
<evidence type="ECO:0000313" key="2">
    <source>
        <dbReference type="Proteomes" id="UP000092574"/>
    </source>
</evidence>
<dbReference type="InterPro" id="IPR029063">
    <property type="entry name" value="SAM-dependent_MTases_sf"/>
</dbReference>
<keyword evidence="2" id="KW-1185">Reference proteome</keyword>
<dbReference type="EMBL" id="CP015405">
    <property type="protein sequence ID" value="ANU77778.1"/>
    <property type="molecule type" value="Genomic_DNA"/>
</dbReference>
<name>A0A1C7IFH3_9FIRM</name>
<organism evidence="1 2">
    <name type="scientific">Blautia pseudococcoides</name>
    <dbReference type="NCBI Taxonomy" id="1796616"/>
    <lineage>
        <taxon>Bacteria</taxon>
        <taxon>Bacillati</taxon>
        <taxon>Bacillota</taxon>
        <taxon>Clostridia</taxon>
        <taxon>Lachnospirales</taxon>
        <taxon>Lachnospiraceae</taxon>
        <taxon>Blautia</taxon>
    </lineage>
</organism>
<dbReference type="Gene3D" id="3.40.50.150">
    <property type="entry name" value="Vaccinia Virus protein VP39"/>
    <property type="match status" value="1"/>
</dbReference>
<proteinExistence type="predicted"/>